<dbReference type="EMBL" id="CM002927">
    <property type="protein sequence ID" value="KGN46397.1"/>
    <property type="molecule type" value="Genomic_DNA"/>
</dbReference>
<reference evidence="1 2" key="3">
    <citation type="journal article" date="2010" name="BMC Genomics">
        <title>Transcriptome sequencing and comparative analysis of cucumber flowers with different sex types.</title>
        <authorList>
            <person name="Guo S."/>
            <person name="Zheng Y."/>
            <person name="Joung J.G."/>
            <person name="Liu S."/>
            <person name="Zhang Z."/>
            <person name="Crasta O.R."/>
            <person name="Sobral B.W."/>
            <person name="Xu Y."/>
            <person name="Huang S."/>
            <person name="Fei Z."/>
        </authorList>
    </citation>
    <scope>NUCLEOTIDE SEQUENCE [LARGE SCALE GENOMIC DNA]</scope>
    <source>
        <strain evidence="2">cv. 9930</strain>
    </source>
</reference>
<dbReference type="Proteomes" id="UP000029981">
    <property type="component" value="Chromosome 6"/>
</dbReference>
<gene>
    <name evidence="1" type="ORF">Csa_6G089240</name>
</gene>
<accession>A0A0A0KDD5</accession>
<reference evidence="1 2" key="2">
    <citation type="journal article" date="2009" name="PLoS ONE">
        <title>An integrated genetic and cytogenetic map of the cucumber genome.</title>
        <authorList>
            <person name="Ren Y."/>
            <person name="Zhang Z."/>
            <person name="Liu J."/>
            <person name="Staub J.E."/>
            <person name="Han Y."/>
            <person name="Cheng Z."/>
            <person name="Li X."/>
            <person name="Lu J."/>
            <person name="Miao H."/>
            <person name="Kang H."/>
            <person name="Xie B."/>
            <person name="Gu X."/>
            <person name="Wang X."/>
            <person name="Du Y."/>
            <person name="Jin W."/>
            <person name="Huang S."/>
        </authorList>
    </citation>
    <scope>NUCLEOTIDE SEQUENCE [LARGE SCALE GENOMIC DNA]</scope>
    <source>
        <strain evidence="2">cv. 9930</strain>
    </source>
</reference>
<protein>
    <submittedName>
        <fullName evidence="1">Uncharacterized protein</fullName>
    </submittedName>
</protein>
<organism evidence="1 2">
    <name type="scientific">Cucumis sativus</name>
    <name type="common">Cucumber</name>
    <dbReference type="NCBI Taxonomy" id="3659"/>
    <lineage>
        <taxon>Eukaryota</taxon>
        <taxon>Viridiplantae</taxon>
        <taxon>Streptophyta</taxon>
        <taxon>Embryophyta</taxon>
        <taxon>Tracheophyta</taxon>
        <taxon>Spermatophyta</taxon>
        <taxon>Magnoliopsida</taxon>
        <taxon>eudicotyledons</taxon>
        <taxon>Gunneridae</taxon>
        <taxon>Pentapetalae</taxon>
        <taxon>rosids</taxon>
        <taxon>fabids</taxon>
        <taxon>Cucurbitales</taxon>
        <taxon>Cucurbitaceae</taxon>
        <taxon>Benincaseae</taxon>
        <taxon>Cucumis</taxon>
    </lineage>
</organism>
<reference evidence="1 2" key="1">
    <citation type="journal article" date="2009" name="Nat. Genet.">
        <title>The genome of the cucumber, Cucumis sativus L.</title>
        <authorList>
            <person name="Huang S."/>
            <person name="Li R."/>
            <person name="Zhang Z."/>
            <person name="Li L."/>
            <person name="Gu X."/>
            <person name="Fan W."/>
            <person name="Lucas W.J."/>
            <person name="Wang X."/>
            <person name="Xie B."/>
            <person name="Ni P."/>
            <person name="Ren Y."/>
            <person name="Zhu H."/>
            <person name="Li J."/>
            <person name="Lin K."/>
            <person name="Jin W."/>
            <person name="Fei Z."/>
            <person name="Li G."/>
            <person name="Staub J."/>
            <person name="Kilian A."/>
            <person name="van der Vossen E.A."/>
            <person name="Wu Y."/>
            <person name="Guo J."/>
            <person name="He J."/>
            <person name="Jia Z."/>
            <person name="Ren Y."/>
            <person name="Tian G."/>
            <person name="Lu Y."/>
            <person name="Ruan J."/>
            <person name="Qian W."/>
            <person name="Wang M."/>
            <person name="Huang Q."/>
            <person name="Li B."/>
            <person name="Xuan Z."/>
            <person name="Cao J."/>
            <person name="Asan"/>
            <person name="Wu Z."/>
            <person name="Zhang J."/>
            <person name="Cai Q."/>
            <person name="Bai Y."/>
            <person name="Zhao B."/>
            <person name="Han Y."/>
            <person name="Li Y."/>
            <person name="Li X."/>
            <person name="Wang S."/>
            <person name="Shi Q."/>
            <person name="Liu S."/>
            <person name="Cho W.K."/>
            <person name="Kim J.Y."/>
            <person name="Xu Y."/>
            <person name="Heller-Uszynska K."/>
            <person name="Miao H."/>
            <person name="Cheng Z."/>
            <person name="Zhang S."/>
            <person name="Wu J."/>
            <person name="Yang Y."/>
            <person name="Kang H."/>
            <person name="Li M."/>
            <person name="Liang H."/>
            <person name="Ren X."/>
            <person name="Shi Z."/>
            <person name="Wen M."/>
            <person name="Jian M."/>
            <person name="Yang H."/>
            <person name="Zhang G."/>
            <person name="Yang Z."/>
            <person name="Chen R."/>
            <person name="Liu S."/>
            <person name="Li J."/>
            <person name="Ma L."/>
            <person name="Liu H."/>
            <person name="Zhou Y."/>
            <person name="Zhao J."/>
            <person name="Fang X."/>
            <person name="Li G."/>
            <person name="Fang L."/>
            <person name="Li Y."/>
            <person name="Liu D."/>
            <person name="Zheng H."/>
            <person name="Zhang Y."/>
            <person name="Qin N."/>
            <person name="Li Z."/>
            <person name="Yang G."/>
            <person name="Yang S."/>
            <person name="Bolund L."/>
            <person name="Kristiansen K."/>
            <person name="Zheng H."/>
            <person name="Li S."/>
            <person name="Zhang X."/>
            <person name="Yang H."/>
            <person name="Wang J."/>
            <person name="Sun R."/>
            <person name="Zhang B."/>
            <person name="Jiang S."/>
            <person name="Wang J."/>
            <person name="Du Y."/>
            <person name="Li S."/>
        </authorList>
    </citation>
    <scope>NUCLEOTIDE SEQUENCE [LARGE SCALE GENOMIC DNA]</scope>
    <source>
        <strain evidence="2">cv. 9930</strain>
    </source>
</reference>
<reference evidence="1 2" key="4">
    <citation type="journal article" date="2011" name="BMC Genomics">
        <title>RNA-Seq improves annotation of protein-coding genes in the cucumber genome.</title>
        <authorList>
            <person name="Li Z."/>
            <person name="Zhang Z."/>
            <person name="Yan P."/>
            <person name="Huang S."/>
            <person name="Fei Z."/>
            <person name="Lin K."/>
        </authorList>
    </citation>
    <scope>NUCLEOTIDE SEQUENCE [LARGE SCALE GENOMIC DNA]</scope>
    <source>
        <strain evidence="2">cv. 9930</strain>
    </source>
</reference>
<evidence type="ECO:0000313" key="2">
    <source>
        <dbReference type="Proteomes" id="UP000029981"/>
    </source>
</evidence>
<sequence length="71" mass="8330">MGGGERMMPPRLKLVRESRCRPLGWGIKLVKYTGVGKRDRRGIEDGWQDERRREVAWCEMVEARPRDIGMD</sequence>
<proteinExistence type="predicted"/>
<keyword evidence="2" id="KW-1185">Reference proteome</keyword>
<dbReference type="Gramene" id="KGN46397">
    <property type="protein sequence ID" value="KGN46397"/>
    <property type="gene ID" value="Csa_6G089240"/>
</dbReference>
<dbReference type="AlphaFoldDB" id="A0A0A0KDD5"/>
<evidence type="ECO:0000313" key="1">
    <source>
        <dbReference type="EMBL" id="KGN46397.1"/>
    </source>
</evidence>
<name>A0A0A0KDD5_CUCSA</name>